<dbReference type="PANTHER" id="PTHR31973:SF190">
    <property type="entry name" value="MULE TRANSPOSASE DOMAIN-CONTAINING PROTEIN"/>
    <property type="match status" value="1"/>
</dbReference>
<feature type="compositionally biased region" description="Polar residues" evidence="1">
    <location>
        <begin position="398"/>
        <end position="407"/>
    </location>
</feature>
<dbReference type="PANTHER" id="PTHR31973">
    <property type="entry name" value="POLYPROTEIN, PUTATIVE-RELATED"/>
    <property type="match status" value="1"/>
</dbReference>
<evidence type="ECO:0000313" key="3">
    <source>
        <dbReference type="EMBL" id="PWA44691.1"/>
    </source>
</evidence>
<dbReference type="Proteomes" id="UP000245207">
    <property type="component" value="Unassembled WGS sequence"/>
</dbReference>
<dbReference type="EMBL" id="PKPP01011141">
    <property type="protein sequence ID" value="PWA44691.1"/>
    <property type="molecule type" value="Genomic_DNA"/>
</dbReference>
<comment type="caution">
    <text evidence="3">The sequence shown here is derived from an EMBL/GenBank/DDBJ whole genome shotgun (WGS) entry which is preliminary data.</text>
</comment>
<organism evidence="3 4">
    <name type="scientific">Artemisia annua</name>
    <name type="common">Sweet wormwood</name>
    <dbReference type="NCBI Taxonomy" id="35608"/>
    <lineage>
        <taxon>Eukaryota</taxon>
        <taxon>Viridiplantae</taxon>
        <taxon>Streptophyta</taxon>
        <taxon>Embryophyta</taxon>
        <taxon>Tracheophyta</taxon>
        <taxon>Spermatophyta</taxon>
        <taxon>Magnoliopsida</taxon>
        <taxon>eudicotyledons</taxon>
        <taxon>Gunneridae</taxon>
        <taxon>Pentapetalae</taxon>
        <taxon>asterids</taxon>
        <taxon>campanulids</taxon>
        <taxon>Asterales</taxon>
        <taxon>Asteraceae</taxon>
        <taxon>Asteroideae</taxon>
        <taxon>Anthemideae</taxon>
        <taxon>Artemisiinae</taxon>
        <taxon>Artemisia</taxon>
    </lineage>
</organism>
<sequence length="424" mass="48615">MKLHYGGRFTECPNRKYVEGEVTFVDMIDMQQFNIDLLYSVLNSLGYDSSGTLYFHYKIPLKWLDKFLKPLVNESDFEGMLEYVPKHKTMYVYVENGNTTIGTGELIDTIKPNVTLSETDLHELDFESCPSDNENDSARTQGLRKLRKGIKNSFFVGKEFANQQEAKDRIRAYAVEARRNIEFKKNDKLRLRVICKGVVPSVNNKDAFVDKVQSQTDHKSDKGKKVIEHEENDKVECPWILYISKGDKGKWVVKTFIDEHKCLQSRKIKHCTSTFLSKHITDIITNNPEIPILAVQEQLQKKFHVGVSRTKAFRAKAKAQKIMKGDAQNQYALLRDYVIELQRCNPDTTVKIDVYREEDPEINTRIFRRIYVCLGALKKGTYILVELVWAVASTATHHSPPSLTTLGGPTDLHSDPRVKASGPF</sequence>
<dbReference type="AlphaFoldDB" id="A0A2U1L6V5"/>
<dbReference type="OrthoDB" id="1745966at2759"/>
<accession>A0A2U1L6V5</accession>
<evidence type="ECO:0000259" key="2">
    <source>
        <dbReference type="Pfam" id="PF26130"/>
    </source>
</evidence>
<feature type="domain" description="PB1-like" evidence="2">
    <location>
        <begin position="2"/>
        <end position="95"/>
    </location>
</feature>
<dbReference type="Pfam" id="PF26130">
    <property type="entry name" value="PB1-like"/>
    <property type="match status" value="1"/>
</dbReference>
<evidence type="ECO:0000313" key="4">
    <source>
        <dbReference type="Proteomes" id="UP000245207"/>
    </source>
</evidence>
<proteinExistence type="predicted"/>
<name>A0A2U1L6V5_ARTAN</name>
<keyword evidence="4" id="KW-1185">Reference proteome</keyword>
<gene>
    <name evidence="3" type="ORF">CTI12_AA524400</name>
</gene>
<protein>
    <submittedName>
        <fullName evidence="3">Transposase, MuDR, MULE transposase domain protein</fullName>
    </submittedName>
</protein>
<feature type="region of interest" description="Disordered" evidence="1">
    <location>
        <begin position="398"/>
        <end position="424"/>
    </location>
</feature>
<dbReference type="InterPro" id="IPR058594">
    <property type="entry name" value="PB1-like_dom_pln"/>
</dbReference>
<reference evidence="3 4" key="1">
    <citation type="journal article" date="2018" name="Mol. Plant">
        <title>The genome of Artemisia annua provides insight into the evolution of Asteraceae family and artemisinin biosynthesis.</title>
        <authorList>
            <person name="Shen Q."/>
            <person name="Zhang L."/>
            <person name="Liao Z."/>
            <person name="Wang S."/>
            <person name="Yan T."/>
            <person name="Shi P."/>
            <person name="Liu M."/>
            <person name="Fu X."/>
            <person name="Pan Q."/>
            <person name="Wang Y."/>
            <person name="Lv Z."/>
            <person name="Lu X."/>
            <person name="Zhang F."/>
            <person name="Jiang W."/>
            <person name="Ma Y."/>
            <person name="Chen M."/>
            <person name="Hao X."/>
            <person name="Li L."/>
            <person name="Tang Y."/>
            <person name="Lv G."/>
            <person name="Zhou Y."/>
            <person name="Sun X."/>
            <person name="Brodelius P.E."/>
            <person name="Rose J.K.C."/>
            <person name="Tang K."/>
        </authorList>
    </citation>
    <scope>NUCLEOTIDE SEQUENCE [LARGE SCALE GENOMIC DNA]</scope>
    <source>
        <strain evidence="4">cv. Huhao1</strain>
        <tissue evidence="3">Leaf</tissue>
    </source>
</reference>
<evidence type="ECO:0000256" key="1">
    <source>
        <dbReference type="SAM" id="MobiDB-lite"/>
    </source>
</evidence>